<protein>
    <submittedName>
        <fullName evidence="2">Uncharacterized protein</fullName>
    </submittedName>
</protein>
<dbReference type="Proteomes" id="UP000181936">
    <property type="component" value="Chromosome"/>
</dbReference>
<feature type="transmembrane region" description="Helical" evidence="1">
    <location>
        <begin position="6"/>
        <end position="32"/>
    </location>
</feature>
<evidence type="ECO:0000256" key="1">
    <source>
        <dbReference type="SAM" id="Phobius"/>
    </source>
</evidence>
<evidence type="ECO:0000313" key="3">
    <source>
        <dbReference type="Proteomes" id="UP000181936"/>
    </source>
</evidence>
<proteinExistence type="predicted"/>
<dbReference type="KEGG" id="bwh:A9C19_20480"/>
<keyword evidence="3" id="KW-1185">Reference proteome</keyword>
<keyword evidence="1" id="KW-0812">Transmembrane</keyword>
<feature type="transmembrane region" description="Helical" evidence="1">
    <location>
        <begin position="44"/>
        <end position="66"/>
    </location>
</feature>
<sequence length="122" mass="13945">MNNTLFNAVFLIGLTSIVVFVILLLVLLILTIKDRVTSKKTVKRWVIVSTTVFGSMALAFILNWMYNPTFLPKGYLSQELESPGGQYSARVYNYTGFIDYKNVRVEVLNNETLKKRTVFIVL</sequence>
<dbReference type="RefSeq" id="WP_072581650.1">
    <property type="nucleotide sequence ID" value="NZ_CP016020.1"/>
</dbReference>
<keyword evidence="1" id="KW-1133">Transmembrane helix</keyword>
<name>A0A1L3MWZ6_9BACI</name>
<gene>
    <name evidence="2" type="ORF">A9C19_20480</name>
</gene>
<accession>A0A1L3MWZ6</accession>
<dbReference type="AlphaFoldDB" id="A0A1L3MWZ6"/>
<dbReference type="EMBL" id="CP016020">
    <property type="protein sequence ID" value="APH06857.1"/>
    <property type="molecule type" value="Genomic_DNA"/>
</dbReference>
<dbReference type="OrthoDB" id="2357451at2"/>
<evidence type="ECO:0000313" key="2">
    <source>
        <dbReference type="EMBL" id="APH06857.1"/>
    </source>
</evidence>
<reference evidence="2 3" key="1">
    <citation type="journal article" date="2016" name="Sci. Rep.">
        <title>Complete genome sequence and transcriptomic analysis of a novel marine strain Bacillus weihaiensis reveals the mechanism of brown algae degradation.</title>
        <authorList>
            <person name="Zhu Y."/>
            <person name="Chen P."/>
            <person name="Bao Y."/>
            <person name="Men Y."/>
            <person name="Zeng Y."/>
            <person name="Yang J."/>
            <person name="Sun J."/>
            <person name="Sun Y."/>
        </authorList>
    </citation>
    <scope>NUCLEOTIDE SEQUENCE [LARGE SCALE GENOMIC DNA]</scope>
    <source>
        <strain evidence="2 3">Alg07</strain>
    </source>
</reference>
<keyword evidence="1" id="KW-0472">Membrane</keyword>
<organism evidence="2 3">
    <name type="scientific">Bacillus weihaiensis</name>
    <dbReference type="NCBI Taxonomy" id="1547283"/>
    <lineage>
        <taxon>Bacteria</taxon>
        <taxon>Bacillati</taxon>
        <taxon>Bacillota</taxon>
        <taxon>Bacilli</taxon>
        <taxon>Bacillales</taxon>
        <taxon>Bacillaceae</taxon>
        <taxon>Bacillus</taxon>
    </lineage>
</organism>